<keyword evidence="4" id="KW-1185">Reference proteome</keyword>
<feature type="compositionally biased region" description="Pro residues" evidence="1">
    <location>
        <begin position="1"/>
        <end position="19"/>
    </location>
</feature>
<dbReference type="EMBL" id="BSRI01000002">
    <property type="protein sequence ID" value="GLV58751.1"/>
    <property type="molecule type" value="Genomic_DNA"/>
</dbReference>
<evidence type="ECO:0008006" key="5">
    <source>
        <dbReference type="Google" id="ProtNLM"/>
    </source>
</evidence>
<dbReference type="Gene3D" id="2.60.120.200">
    <property type="match status" value="3"/>
</dbReference>
<dbReference type="SUPFAM" id="SSF50998">
    <property type="entry name" value="Quinoprotein alcohol dehydrogenase-like"/>
    <property type="match status" value="1"/>
</dbReference>
<comment type="caution">
    <text evidence="3">The sequence shown here is derived from an EMBL/GenBank/DDBJ whole genome shotgun (WGS) entry which is preliminary data.</text>
</comment>
<evidence type="ECO:0000256" key="2">
    <source>
        <dbReference type="SAM" id="Phobius"/>
    </source>
</evidence>
<feature type="transmembrane region" description="Helical" evidence="2">
    <location>
        <begin position="30"/>
        <end position="50"/>
    </location>
</feature>
<protein>
    <recommendedName>
        <fullName evidence="5">DUF1349 domain-containing protein</fullName>
    </recommendedName>
</protein>
<evidence type="ECO:0000313" key="3">
    <source>
        <dbReference type="EMBL" id="GLV58751.1"/>
    </source>
</evidence>
<sequence length="1153" mass="120306">MQALTPPPVGKTPGSPPSPSTRKRGKTQSIINSFIIIALLLSVGAGTFVATKLKQGGIAYAAPANTAMTTYKNDLSRTGQNRNETILTTSNVNQNQFGKRVEYKVDGQVYAQPLYLPNVNIAGTVHNVAFVATEHDSLYAFDADQISSTPISTFLWHRSFINTPAITTVPSSSVGCYDINPEYGITGTPVIDPSTNTLYVVANTLENGVNTYRLHAIDLTTGNDKPGSPTLIQASVQGSAGTVTFNPAIHLNRPGLLLLNGVVYIGWGSHCDNDLAHYHGWIMGYDASTYQQVTVYNVTLNGTAGAIWQSGQGIAADGSNIYVMTGNGTFDANTGGVDLGDSFIKLSTSGGLKQVDYFTPFNQSCLNSGDLDLGSGGPLLLPTSNEMVGVGKEGRVYVVSRANLGQYTPDPNLSCGSSEENRTDIDKIVQELPPNTANGGVWGSPSYWNGPAGEFVYLVGVKDHVKAFQLNNGLLSTSASSQSPESFGYPGGNVAISSNGSTAGSGIAWTIGPNAVLYAYDATNLAKELYNTSQNSSRDGLPSYTKFSVPTIANGEVFVGTHSTLDIYSLLSTPPPTPTPTPTPTPGCPTNWSCADIGQPALTGGQSLSGGTWTIQGAGNDIWYSSDQFHFVWQSLAADGSVSAHVLSQTATNEWAKAGVMLRQSSDPGSAYYMVMVTPNHGINVQYRTAQGAGAQQLAAVAGTVPAYLMAARSGTTYTAYTSSDGNSWTAISGSSITLNMSGSILAGMAVTSHNSNALSTATFDTVSISTAPPPSCPTNWKCADIGQPGLAGSQSLSGGTWTIQGAGNDIWYSSDQFHFVWQSLAADGSVSAHVLSQTATNEWAKAGVMLRQSSDPGSAYYMVMVTPNHGINVQYRTAQGAGAQQLVAVAGTVPAYLMAARSGTTYTAYTSSDGNSWTEINGSSITLNMSGSILAGMAVTSHNSNALSTVTFDTVSISTTPPPPSCPTNWSCAAIGQPALAGGQSLSGGTWTIQGAGNDIWYSSDQFHFVWQSLAADGSVSAHVLSQTATNEWAKAGVMLRQSSDPGSAYYMVMVTPNHGINVQYRTAQGAGAQQLVAVAGTVPAYLMVIRSGTTYTAYTSSDGNSWTAISGSSITLNMSGSILAGMAVTSHNSNALSTATFDTVSISKTVP</sequence>
<dbReference type="InterPro" id="IPR011047">
    <property type="entry name" value="Quinoprotein_ADH-like_sf"/>
</dbReference>
<dbReference type="RefSeq" id="WP_338255095.1">
    <property type="nucleotide sequence ID" value="NZ_BSRI01000002.1"/>
</dbReference>
<evidence type="ECO:0000313" key="4">
    <source>
        <dbReference type="Proteomes" id="UP001344906"/>
    </source>
</evidence>
<proteinExistence type="predicted"/>
<keyword evidence="2" id="KW-0472">Membrane</keyword>
<dbReference type="Proteomes" id="UP001344906">
    <property type="component" value="Unassembled WGS sequence"/>
</dbReference>
<evidence type="ECO:0000256" key="1">
    <source>
        <dbReference type="SAM" id="MobiDB-lite"/>
    </source>
</evidence>
<keyword evidence="2" id="KW-0812">Transmembrane</keyword>
<name>A0ABQ6FY50_9CHLR</name>
<feature type="region of interest" description="Disordered" evidence="1">
    <location>
        <begin position="1"/>
        <end position="25"/>
    </location>
</feature>
<keyword evidence="2" id="KW-1133">Transmembrane helix</keyword>
<reference evidence="3 4" key="1">
    <citation type="submission" date="2023-02" db="EMBL/GenBank/DDBJ databases">
        <title>Dictyobacter halimunensis sp. nov., a new member of the class Ktedonobacteria from forest soil in a geothermal area.</title>
        <authorList>
            <person name="Rachmania M.K."/>
            <person name="Ningsih F."/>
            <person name="Sakai Y."/>
            <person name="Yabe S."/>
            <person name="Yokota A."/>
            <person name="Sjamsuridzal W."/>
        </authorList>
    </citation>
    <scope>NUCLEOTIDE SEQUENCE [LARGE SCALE GENOMIC DNA]</scope>
    <source>
        <strain evidence="3 4">S3.2.2.5</strain>
    </source>
</reference>
<organism evidence="3 4">
    <name type="scientific">Dictyobacter halimunensis</name>
    <dbReference type="NCBI Taxonomy" id="3026934"/>
    <lineage>
        <taxon>Bacteria</taxon>
        <taxon>Bacillati</taxon>
        <taxon>Chloroflexota</taxon>
        <taxon>Ktedonobacteria</taxon>
        <taxon>Ktedonobacterales</taxon>
        <taxon>Dictyobacteraceae</taxon>
        <taxon>Dictyobacter</taxon>
    </lineage>
</organism>
<accession>A0ABQ6FY50</accession>
<gene>
    <name evidence="3" type="ORF">KDH_55810</name>
</gene>